<accession>A0ABR1JJ97</accession>
<gene>
    <name evidence="3" type="ORF">VKT23_008443</name>
</gene>
<feature type="region of interest" description="Disordered" evidence="2">
    <location>
        <begin position="430"/>
        <end position="485"/>
    </location>
</feature>
<dbReference type="Proteomes" id="UP001498398">
    <property type="component" value="Unassembled WGS sequence"/>
</dbReference>
<feature type="compositionally biased region" description="Basic residues" evidence="2">
    <location>
        <begin position="448"/>
        <end position="460"/>
    </location>
</feature>
<sequence>MSSNLIDVGEFDDGREDDDDIEPIVLPTPGASPAALTKSQDQVQILKQRLANVRLAYSTLQARVNSKSSGKAKNAISTPINSLILEHQKLIVLYGKRWALLHEPWLDKNVFLCPLPPGAPDPLSSERFASIKAYKDGTIAELYDYFEGAPIFKELAEKLPEFRDAFVKQVNAERATSLKTIRDNLSLIFSDLHIPPELFNTKAGTDRANDPTLKSLLYKPGVNNIRNFSPIHYYRQDVKSYPFINEYQPKMIRIALFGPDSIKTPLDKFKYTSGLLGMNWGVTGVNASLIAWSAVLIRFLISPDTEFSEVGIESKIRYRENFYTYREMILQNEREETGYIKMLYPFYNERAFYGLAAPPSLNHQSEPSNVLEDIDEMSEMMARLRAADPSTMLDSDPDSHIFSPISESTPHSTEIQPVPIQVATGADDERQVTPDLDDQVSPQAVQPKRGRGRGRARGRGRGQGAQRLDAPSEPSERSTRSRTKH</sequence>
<name>A0ABR1JJ97_9AGAR</name>
<reference evidence="3 4" key="1">
    <citation type="submission" date="2024-01" db="EMBL/GenBank/DDBJ databases">
        <title>A draft genome for the cacao thread blight pathogen Marasmiellus scandens.</title>
        <authorList>
            <person name="Baruah I.K."/>
            <person name="Leung J."/>
            <person name="Bukari Y."/>
            <person name="Amoako-Attah I."/>
            <person name="Meinhardt L.W."/>
            <person name="Bailey B.A."/>
            <person name="Cohen S.P."/>
        </authorList>
    </citation>
    <scope>NUCLEOTIDE SEQUENCE [LARGE SCALE GENOMIC DNA]</scope>
    <source>
        <strain evidence="3 4">GH-19</strain>
    </source>
</reference>
<keyword evidence="4" id="KW-1185">Reference proteome</keyword>
<proteinExistence type="predicted"/>
<comment type="caution">
    <text evidence="3">The sequence shown here is derived from an EMBL/GenBank/DDBJ whole genome shotgun (WGS) entry which is preliminary data.</text>
</comment>
<keyword evidence="1" id="KW-0175">Coiled coil</keyword>
<dbReference type="EMBL" id="JBANRG010000013">
    <property type="protein sequence ID" value="KAK7461268.1"/>
    <property type="molecule type" value="Genomic_DNA"/>
</dbReference>
<organism evidence="3 4">
    <name type="scientific">Marasmiellus scandens</name>
    <dbReference type="NCBI Taxonomy" id="2682957"/>
    <lineage>
        <taxon>Eukaryota</taxon>
        <taxon>Fungi</taxon>
        <taxon>Dikarya</taxon>
        <taxon>Basidiomycota</taxon>
        <taxon>Agaricomycotina</taxon>
        <taxon>Agaricomycetes</taxon>
        <taxon>Agaricomycetidae</taxon>
        <taxon>Agaricales</taxon>
        <taxon>Marasmiineae</taxon>
        <taxon>Omphalotaceae</taxon>
        <taxon>Marasmiellus</taxon>
    </lineage>
</organism>
<evidence type="ECO:0000313" key="4">
    <source>
        <dbReference type="Proteomes" id="UP001498398"/>
    </source>
</evidence>
<evidence type="ECO:0000256" key="1">
    <source>
        <dbReference type="SAM" id="Coils"/>
    </source>
</evidence>
<feature type="region of interest" description="Disordered" evidence="2">
    <location>
        <begin position="390"/>
        <end position="417"/>
    </location>
</feature>
<evidence type="ECO:0000313" key="3">
    <source>
        <dbReference type="EMBL" id="KAK7461268.1"/>
    </source>
</evidence>
<protein>
    <submittedName>
        <fullName evidence="3">Uncharacterized protein</fullName>
    </submittedName>
</protein>
<feature type="compositionally biased region" description="Polar residues" evidence="2">
    <location>
        <begin position="405"/>
        <end position="415"/>
    </location>
</feature>
<feature type="compositionally biased region" description="Low complexity" evidence="2">
    <location>
        <begin position="464"/>
        <end position="473"/>
    </location>
</feature>
<feature type="coiled-coil region" evidence="1">
    <location>
        <begin position="36"/>
        <end position="63"/>
    </location>
</feature>
<evidence type="ECO:0000256" key="2">
    <source>
        <dbReference type="SAM" id="MobiDB-lite"/>
    </source>
</evidence>